<dbReference type="AlphaFoldDB" id="A0AAU2A2C0"/>
<gene>
    <name evidence="2" type="ORF">OHA22_22005</name>
</gene>
<proteinExistence type="predicted"/>
<evidence type="ECO:0000313" key="2">
    <source>
        <dbReference type="EMBL" id="WTT18025.1"/>
    </source>
</evidence>
<feature type="region of interest" description="Disordered" evidence="1">
    <location>
        <begin position="37"/>
        <end position="66"/>
    </location>
</feature>
<feature type="region of interest" description="Disordered" evidence="1">
    <location>
        <begin position="156"/>
        <end position="179"/>
    </location>
</feature>
<reference evidence="2" key="1">
    <citation type="submission" date="2022-10" db="EMBL/GenBank/DDBJ databases">
        <title>The complete genomes of actinobacterial strains from the NBC collection.</title>
        <authorList>
            <person name="Joergensen T.S."/>
            <person name="Alvarez Arevalo M."/>
            <person name="Sterndorff E.B."/>
            <person name="Faurdal D."/>
            <person name="Vuksanovic O."/>
            <person name="Mourched A.-S."/>
            <person name="Charusanti P."/>
            <person name="Shaw S."/>
            <person name="Blin K."/>
            <person name="Weber T."/>
        </authorList>
    </citation>
    <scope>NUCLEOTIDE SEQUENCE</scope>
    <source>
        <strain evidence="2">NBC_00093</strain>
    </source>
</reference>
<organism evidence="2">
    <name type="scientific">Streptomyces sp. NBC_00093</name>
    <dbReference type="NCBI Taxonomy" id="2975649"/>
    <lineage>
        <taxon>Bacteria</taxon>
        <taxon>Bacillati</taxon>
        <taxon>Actinomycetota</taxon>
        <taxon>Actinomycetes</taxon>
        <taxon>Kitasatosporales</taxon>
        <taxon>Streptomycetaceae</taxon>
        <taxon>Streptomyces</taxon>
    </lineage>
</organism>
<evidence type="ECO:0000256" key="1">
    <source>
        <dbReference type="SAM" id="MobiDB-lite"/>
    </source>
</evidence>
<sequence length="179" mass="18981">MSIGIIPEDAAALAEAQGCLDRLVAAFGPDLPAFGGRSAADDIERERTRRRTGPGTSGGDPVQRWATERDGAHRAFGFVERFRSQELSYLLGKPADLAWTRVRTDVAMPADLPASTEQAEAAYELAWKGVAGAPEGRAEAWRRVTDAYQALESLGSSSLASAGASCSPCTGRSVRRSPS</sequence>
<feature type="compositionally biased region" description="Low complexity" evidence="1">
    <location>
        <begin position="156"/>
        <end position="167"/>
    </location>
</feature>
<protein>
    <submittedName>
        <fullName evidence="2">Uncharacterized protein</fullName>
    </submittedName>
</protein>
<name>A0AAU2A2C0_9ACTN</name>
<dbReference type="EMBL" id="CP108222">
    <property type="protein sequence ID" value="WTT18025.1"/>
    <property type="molecule type" value="Genomic_DNA"/>
</dbReference>
<accession>A0AAU2A2C0</accession>